<protein>
    <submittedName>
        <fullName evidence="4">Putative two-component response regulator protein</fullName>
    </submittedName>
</protein>
<proteinExistence type="predicted"/>
<dbReference type="EMBL" id="MAYW01000204">
    <property type="protein sequence ID" value="ODS30584.1"/>
    <property type="molecule type" value="Genomic_DNA"/>
</dbReference>
<keyword evidence="1 2" id="KW-0597">Phosphoprotein</keyword>
<feature type="modified residue" description="4-aspartylphosphate" evidence="2">
    <location>
        <position position="173"/>
    </location>
</feature>
<dbReference type="GO" id="GO:0000160">
    <property type="term" value="P:phosphorelay signal transduction system"/>
    <property type="evidence" value="ECO:0007669"/>
    <property type="project" value="InterPro"/>
</dbReference>
<sequence>MIKQINILVVDDEPGIRTTLAGILEDEGYNVVVAEDGYKGIETVKKTNFKIAFVDLKMPGINGIETFKEIKRISPDTIVFLMTAFFDEDLLKEAVKLGAQAILYKPLDIDLILRVIKEDVSKTTILVVDDEFSIRETLKGILEDRGYKVDVAEDGHTAIEMAKKTHFDIMFIDVVMPGIDGFKTLEEIKKLDPKTNV</sequence>
<organism evidence="4 5">
    <name type="scientific">Candidatus Scalindua rubra</name>
    <dbReference type="NCBI Taxonomy" id="1872076"/>
    <lineage>
        <taxon>Bacteria</taxon>
        <taxon>Pseudomonadati</taxon>
        <taxon>Planctomycetota</taxon>
        <taxon>Candidatus Brocadiia</taxon>
        <taxon>Candidatus Brocadiales</taxon>
        <taxon>Candidatus Scalinduaceae</taxon>
        <taxon>Candidatus Scalindua</taxon>
    </lineage>
</organism>
<feature type="modified residue" description="4-aspartylphosphate" evidence="2">
    <location>
        <position position="55"/>
    </location>
</feature>
<gene>
    <name evidence="4" type="ORF">SCARUB_04306</name>
</gene>
<name>A0A1E3X6H7_9BACT</name>
<evidence type="ECO:0000259" key="3">
    <source>
        <dbReference type="PROSITE" id="PS50110"/>
    </source>
</evidence>
<dbReference type="Pfam" id="PF00072">
    <property type="entry name" value="Response_reg"/>
    <property type="match status" value="2"/>
</dbReference>
<dbReference type="SMART" id="SM00448">
    <property type="entry name" value="REC"/>
    <property type="match status" value="2"/>
</dbReference>
<dbReference type="PROSITE" id="PS50110">
    <property type="entry name" value="RESPONSE_REGULATORY"/>
    <property type="match status" value="2"/>
</dbReference>
<feature type="domain" description="Response regulatory" evidence="3">
    <location>
        <begin position="6"/>
        <end position="120"/>
    </location>
</feature>
<dbReference type="PANTHER" id="PTHR44591:SF3">
    <property type="entry name" value="RESPONSE REGULATORY DOMAIN-CONTAINING PROTEIN"/>
    <property type="match status" value="1"/>
</dbReference>
<feature type="domain" description="Response regulatory" evidence="3">
    <location>
        <begin position="124"/>
        <end position="197"/>
    </location>
</feature>
<dbReference type="PANTHER" id="PTHR44591">
    <property type="entry name" value="STRESS RESPONSE REGULATOR PROTEIN 1"/>
    <property type="match status" value="1"/>
</dbReference>
<accession>A0A1E3X6H7</accession>
<dbReference type="SUPFAM" id="SSF52172">
    <property type="entry name" value="CheY-like"/>
    <property type="match status" value="2"/>
</dbReference>
<evidence type="ECO:0000256" key="2">
    <source>
        <dbReference type="PROSITE-ProRule" id="PRU00169"/>
    </source>
</evidence>
<evidence type="ECO:0000313" key="4">
    <source>
        <dbReference type="EMBL" id="ODS30584.1"/>
    </source>
</evidence>
<dbReference type="InterPro" id="IPR001789">
    <property type="entry name" value="Sig_transdc_resp-reg_receiver"/>
</dbReference>
<dbReference type="Proteomes" id="UP000094056">
    <property type="component" value="Unassembled WGS sequence"/>
</dbReference>
<dbReference type="InterPro" id="IPR050595">
    <property type="entry name" value="Bact_response_regulator"/>
</dbReference>
<evidence type="ECO:0000313" key="5">
    <source>
        <dbReference type="Proteomes" id="UP000094056"/>
    </source>
</evidence>
<dbReference type="AlphaFoldDB" id="A0A1E3X6H7"/>
<dbReference type="Gene3D" id="3.40.50.2300">
    <property type="match status" value="2"/>
</dbReference>
<reference evidence="4 5" key="1">
    <citation type="submission" date="2016-07" db="EMBL/GenBank/DDBJ databases">
        <title>Draft genome of Scalindua rubra, obtained from a brine-seawater interface in the Red Sea, sheds light on salt adaptation in anammox bacteria.</title>
        <authorList>
            <person name="Speth D.R."/>
            <person name="Lagkouvardos I."/>
            <person name="Wang Y."/>
            <person name="Qian P.-Y."/>
            <person name="Dutilh B.E."/>
            <person name="Jetten M.S."/>
        </authorList>
    </citation>
    <scope>NUCLEOTIDE SEQUENCE [LARGE SCALE GENOMIC DNA]</scope>
    <source>
        <strain evidence="4">BSI-1</strain>
    </source>
</reference>
<dbReference type="InterPro" id="IPR011006">
    <property type="entry name" value="CheY-like_superfamily"/>
</dbReference>
<comment type="caution">
    <text evidence="4">The sequence shown here is derived from an EMBL/GenBank/DDBJ whole genome shotgun (WGS) entry which is preliminary data.</text>
</comment>
<evidence type="ECO:0000256" key="1">
    <source>
        <dbReference type="ARBA" id="ARBA00022553"/>
    </source>
</evidence>
<feature type="non-terminal residue" evidence="4">
    <location>
        <position position="197"/>
    </location>
</feature>